<name>A0A2M7T8S2_9ACTN</name>
<feature type="domain" description="CSD" evidence="3">
    <location>
        <begin position="1"/>
        <end position="65"/>
    </location>
</feature>
<evidence type="ECO:0000313" key="4">
    <source>
        <dbReference type="EMBL" id="PIZ40274.1"/>
    </source>
</evidence>
<dbReference type="SMART" id="SM00357">
    <property type="entry name" value="CSP"/>
    <property type="match status" value="1"/>
</dbReference>
<dbReference type="EMBL" id="PFNG01000097">
    <property type="protein sequence ID" value="PIZ40274.1"/>
    <property type="molecule type" value="Genomic_DNA"/>
</dbReference>
<dbReference type="SUPFAM" id="SSF50249">
    <property type="entry name" value="Nucleic acid-binding proteins"/>
    <property type="match status" value="1"/>
</dbReference>
<accession>A0A2M7T8S2</accession>
<feature type="compositionally biased region" description="Basic and acidic residues" evidence="2">
    <location>
        <begin position="59"/>
        <end position="111"/>
    </location>
</feature>
<organism evidence="4 5">
    <name type="scientific">Candidatus Aquicultor secundus</name>
    <dbReference type="NCBI Taxonomy" id="1973895"/>
    <lineage>
        <taxon>Bacteria</taxon>
        <taxon>Bacillati</taxon>
        <taxon>Actinomycetota</taxon>
        <taxon>Candidatus Aquicultoria</taxon>
        <taxon>Candidatus Aquicultorales</taxon>
        <taxon>Candidatus Aquicultoraceae</taxon>
        <taxon>Candidatus Aquicultor</taxon>
    </lineage>
</organism>
<sequence length="121" mass="13809">MAQGKVKWFSSKKGFGFIEQENGPDLFVHHKAIQGEGFKNLNEGDIVEYSVSSGPKGENAIDVKIISRSEQPSEHRPRTSNGRDNRDQDKPFNRSIEDQLKALRKSSKENQQDLANRLKRR</sequence>
<reference evidence="5" key="1">
    <citation type="submission" date="2017-09" db="EMBL/GenBank/DDBJ databases">
        <title>Depth-based differentiation of microbial function through sediment-hosted aquifers and enrichment of novel symbionts in the deep terrestrial subsurface.</title>
        <authorList>
            <person name="Probst A.J."/>
            <person name="Ladd B."/>
            <person name="Jarett J.K."/>
            <person name="Geller-Mcgrath D.E."/>
            <person name="Sieber C.M.K."/>
            <person name="Emerson J.B."/>
            <person name="Anantharaman K."/>
            <person name="Thomas B.C."/>
            <person name="Malmstrom R."/>
            <person name="Stieglmeier M."/>
            <person name="Klingl A."/>
            <person name="Woyke T."/>
            <person name="Ryan C.M."/>
            <person name="Banfield J.F."/>
        </authorList>
    </citation>
    <scope>NUCLEOTIDE SEQUENCE [LARGE SCALE GENOMIC DNA]</scope>
</reference>
<evidence type="ECO:0000256" key="2">
    <source>
        <dbReference type="SAM" id="MobiDB-lite"/>
    </source>
</evidence>
<feature type="region of interest" description="Disordered" evidence="2">
    <location>
        <begin position="51"/>
        <end position="121"/>
    </location>
</feature>
<dbReference type="PROSITE" id="PS51857">
    <property type="entry name" value="CSD_2"/>
    <property type="match status" value="1"/>
</dbReference>
<dbReference type="InterPro" id="IPR012340">
    <property type="entry name" value="NA-bd_OB-fold"/>
</dbReference>
<dbReference type="CDD" id="cd04458">
    <property type="entry name" value="CSP_CDS"/>
    <property type="match status" value="1"/>
</dbReference>
<comment type="subcellular location">
    <subcellularLocation>
        <location evidence="1">Cytoplasm</location>
    </subcellularLocation>
</comment>
<dbReference type="PROSITE" id="PS00352">
    <property type="entry name" value="CSD_1"/>
    <property type="match status" value="1"/>
</dbReference>
<evidence type="ECO:0000313" key="5">
    <source>
        <dbReference type="Proteomes" id="UP000230956"/>
    </source>
</evidence>
<dbReference type="InterPro" id="IPR002059">
    <property type="entry name" value="CSP_DNA-bd"/>
</dbReference>
<dbReference type="Proteomes" id="UP000230956">
    <property type="component" value="Unassembled WGS sequence"/>
</dbReference>
<dbReference type="PANTHER" id="PTHR46565">
    <property type="entry name" value="COLD SHOCK DOMAIN PROTEIN 2"/>
    <property type="match status" value="1"/>
</dbReference>
<evidence type="ECO:0000256" key="1">
    <source>
        <dbReference type="RuleBase" id="RU000408"/>
    </source>
</evidence>
<gene>
    <name evidence="4" type="ORF">COY37_04245</name>
</gene>
<comment type="caution">
    <text evidence="4">The sequence shown here is derived from an EMBL/GenBank/DDBJ whole genome shotgun (WGS) entry which is preliminary data.</text>
</comment>
<protein>
    <recommendedName>
        <fullName evidence="3">CSD domain-containing protein</fullName>
    </recommendedName>
</protein>
<dbReference type="InterPro" id="IPR011129">
    <property type="entry name" value="CSD"/>
</dbReference>
<dbReference type="PANTHER" id="PTHR46565:SF5">
    <property type="entry name" value="COLD SHOCK PROTEIN 2-LIKE"/>
    <property type="match status" value="1"/>
</dbReference>
<dbReference type="PRINTS" id="PR00050">
    <property type="entry name" value="COLDSHOCK"/>
</dbReference>
<dbReference type="GO" id="GO:0005737">
    <property type="term" value="C:cytoplasm"/>
    <property type="evidence" value="ECO:0007669"/>
    <property type="project" value="UniProtKB-SubCell"/>
</dbReference>
<dbReference type="Gene3D" id="2.40.50.140">
    <property type="entry name" value="Nucleic acid-binding proteins"/>
    <property type="match status" value="1"/>
</dbReference>
<dbReference type="GO" id="GO:0003676">
    <property type="term" value="F:nucleic acid binding"/>
    <property type="evidence" value="ECO:0007669"/>
    <property type="project" value="InterPro"/>
</dbReference>
<proteinExistence type="predicted"/>
<dbReference type="Pfam" id="PF00313">
    <property type="entry name" value="CSD"/>
    <property type="match status" value="1"/>
</dbReference>
<dbReference type="AlphaFoldDB" id="A0A2M7T8S2"/>
<evidence type="ECO:0000259" key="3">
    <source>
        <dbReference type="PROSITE" id="PS51857"/>
    </source>
</evidence>
<dbReference type="InterPro" id="IPR019844">
    <property type="entry name" value="CSD_CS"/>
</dbReference>